<sequence>MLRLFREEFLSFGEESEVGISEKDVFEVGYKIWLGLDQVRARTILFLAFFLEFLGGFGDQKGCGEVGKGGKNVGFARVQYGGGCFVHEAQNRHCRWRAVGLIW</sequence>
<protein>
    <submittedName>
        <fullName evidence="1">Uncharacterized protein</fullName>
    </submittedName>
</protein>
<organism evidence="1 2">
    <name type="scientific">Fraxinus pennsylvanica</name>
    <dbReference type="NCBI Taxonomy" id="56036"/>
    <lineage>
        <taxon>Eukaryota</taxon>
        <taxon>Viridiplantae</taxon>
        <taxon>Streptophyta</taxon>
        <taxon>Embryophyta</taxon>
        <taxon>Tracheophyta</taxon>
        <taxon>Spermatophyta</taxon>
        <taxon>Magnoliopsida</taxon>
        <taxon>eudicotyledons</taxon>
        <taxon>Gunneridae</taxon>
        <taxon>Pentapetalae</taxon>
        <taxon>asterids</taxon>
        <taxon>lamiids</taxon>
        <taxon>Lamiales</taxon>
        <taxon>Oleaceae</taxon>
        <taxon>Oleeae</taxon>
        <taxon>Fraxinus</taxon>
    </lineage>
</organism>
<evidence type="ECO:0000313" key="2">
    <source>
        <dbReference type="Proteomes" id="UP000834106"/>
    </source>
</evidence>
<dbReference type="AlphaFoldDB" id="A0AAD1Z5Z8"/>
<reference evidence="1" key="1">
    <citation type="submission" date="2023-05" db="EMBL/GenBank/DDBJ databases">
        <authorList>
            <person name="Huff M."/>
        </authorList>
    </citation>
    <scope>NUCLEOTIDE SEQUENCE</scope>
</reference>
<gene>
    <name evidence="1" type="ORF">FPE_LOCUS11306</name>
</gene>
<accession>A0AAD1Z5Z8</accession>
<keyword evidence="2" id="KW-1185">Reference proteome</keyword>
<proteinExistence type="predicted"/>
<dbReference type="Proteomes" id="UP000834106">
    <property type="component" value="Chromosome 6"/>
</dbReference>
<name>A0AAD1Z5Z8_9LAMI</name>
<evidence type="ECO:0000313" key="1">
    <source>
        <dbReference type="EMBL" id="CAI9763876.1"/>
    </source>
</evidence>
<dbReference type="EMBL" id="OU503041">
    <property type="protein sequence ID" value="CAI9763876.1"/>
    <property type="molecule type" value="Genomic_DNA"/>
</dbReference>